<reference evidence="7" key="1">
    <citation type="submission" date="2023-07" db="EMBL/GenBank/DDBJ databases">
        <title>Degradation of tert-butanol by M. austroafricanum TBA100.</title>
        <authorList>
            <person name="Helbich S."/>
            <person name="Vainshtein Y."/>
        </authorList>
    </citation>
    <scope>NUCLEOTIDE SEQUENCE</scope>
    <source>
        <strain evidence="7">TBA100</strain>
    </source>
</reference>
<dbReference type="Gene3D" id="3.50.50.60">
    <property type="entry name" value="FAD/NAD(P)-binding domain"/>
    <property type="match status" value="1"/>
</dbReference>
<accession>A0ABT8H981</accession>
<evidence type="ECO:0000259" key="6">
    <source>
        <dbReference type="Pfam" id="PF05199"/>
    </source>
</evidence>
<dbReference type="GO" id="GO:0016491">
    <property type="term" value="F:oxidoreductase activity"/>
    <property type="evidence" value="ECO:0007669"/>
    <property type="project" value="UniProtKB-KW"/>
</dbReference>
<dbReference type="Gene3D" id="3.30.410.40">
    <property type="match status" value="1"/>
</dbReference>
<keyword evidence="3" id="KW-0285">Flavoprotein</keyword>
<dbReference type="InterPro" id="IPR000172">
    <property type="entry name" value="GMC_OxRdtase_N"/>
</dbReference>
<dbReference type="PIRSF" id="PIRSF000137">
    <property type="entry name" value="Alcohol_oxidase"/>
    <property type="match status" value="1"/>
</dbReference>
<evidence type="ECO:0000313" key="8">
    <source>
        <dbReference type="Proteomes" id="UP001172687"/>
    </source>
</evidence>
<evidence type="ECO:0000259" key="5">
    <source>
        <dbReference type="Pfam" id="PF00732"/>
    </source>
</evidence>
<name>A0ABT8H981_MYCAO</name>
<evidence type="ECO:0000256" key="2">
    <source>
        <dbReference type="ARBA" id="ARBA00010790"/>
    </source>
</evidence>
<sequence>MIATHSDVLIIGAGSAGCMLAEQLSRDPACHITVLEQGPGLSDPQIAGLTKNGSVLPIGLGSPVARHYPTSLTTHPHRPVRLVRGAVVGGSGAVNGGYFCRAVPADFARWRLPGWDWSDVLERYRAIETDRDFDGPMHGHSGPIPVQRCNDISLNAELFVHGAVEAGYPWIADLNGEPAPEGFGPVPLNIVDGVRHGLGWGCIQPSLGRANLRLLTQTSARRVRLNAGRAVGVQADSAHGAIELTADRIVLSAGAIGSAHLLMLSGIGDEDTLRKAGVPVEVRLPVGQHCADHPEWVLSTTWGTEIDRPVLEVVLHTADNLEIRPYTGGFVSMIGDHRQGHPDWPHVGVALMQPQARGLVSLASNDPRVPPHIEHRYDSEPADVAALRQGAELVREICSAKTQLGQPMWSTSQHLCGTAPMGNDGDEHAVLDPQCRVRGVESLWVVDGSVMPTIPRRGPHATIAMVAQRAAEFVYAG</sequence>
<dbReference type="RefSeq" id="WP_277884020.1">
    <property type="nucleotide sequence ID" value="NZ_JAUHTC010000026.1"/>
</dbReference>
<dbReference type="InterPro" id="IPR036188">
    <property type="entry name" value="FAD/NAD-bd_sf"/>
</dbReference>
<dbReference type="InterPro" id="IPR023978">
    <property type="entry name" value="GMC_oxidoreductase_bact"/>
</dbReference>
<dbReference type="InterPro" id="IPR012132">
    <property type="entry name" value="GMC_OxRdtase"/>
</dbReference>
<organism evidence="7 8">
    <name type="scientific">Mycolicibacterium austroafricanum</name>
    <name type="common">Mycobacterium austroafricanum</name>
    <dbReference type="NCBI Taxonomy" id="39687"/>
    <lineage>
        <taxon>Bacteria</taxon>
        <taxon>Bacillati</taxon>
        <taxon>Actinomycetota</taxon>
        <taxon>Actinomycetes</taxon>
        <taxon>Mycobacteriales</taxon>
        <taxon>Mycobacteriaceae</taxon>
        <taxon>Mycolicibacterium</taxon>
    </lineage>
</organism>
<proteinExistence type="inferred from homology"/>
<gene>
    <name evidence="7" type="primary">mftG</name>
    <name evidence="7" type="ORF">QYF68_05625</name>
</gene>
<dbReference type="Pfam" id="PF00732">
    <property type="entry name" value="GMC_oxred_N"/>
    <property type="match status" value="1"/>
</dbReference>
<dbReference type="SUPFAM" id="SSF54373">
    <property type="entry name" value="FAD-linked reductases, C-terminal domain"/>
    <property type="match status" value="1"/>
</dbReference>
<comment type="caution">
    <text evidence="7">The sequence shown here is derived from an EMBL/GenBank/DDBJ whole genome shotgun (WGS) entry which is preliminary data.</text>
</comment>
<evidence type="ECO:0000256" key="1">
    <source>
        <dbReference type="ARBA" id="ARBA00001974"/>
    </source>
</evidence>
<dbReference type="InterPro" id="IPR007867">
    <property type="entry name" value="GMC_OxRtase_C"/>
</dbReference>
<keyword evidence="7" id="KW-0560">Oxidoreductase</keyword>
<protein>
    <submittedName>
        <fullName evidence="7">Mycofactocin system GMC family oxidoreductase MftG</fullName>
        <ecNumber evidence="7">1.-.-.-</ecNumber>
    </submittedName>
</protein>
<evidence type="ECO:0000313" key="7">
    <source>
        <dbReference type="EMBL" id="MDN4517302.1"/>
    </source>
</evidence>
<evidence type="ECO:0000256" key="3">
    <source>
        <dbReference type="ARBA" id="ARBA00022630"/>
    </source>
</evidence>
<comment type="cofactor">
    <cofactor evidence="1">
        <name>FAD</name>
        <dbReference type="ChEBI" id="CHEBI:57692"/>
    </cofactor>
</comment>
<feature type="domain" description="Glucose-methanol-choline oxidoreductase N-terminal" evidence="5">
    <location>
        <begin position="7"/>
        <end position="295"/>
    </location>
</feature>
<keyword evidence="8" id="KW-1185">Reference proteome</keyword>
<feature type="domain" description="Glucose-methanol-choline oxidoreductase C-terminal" evidence="6">
    <location>
        <begin position="354"/>
        <end position="467"/>
    </location>
</feature>
<keyword evidence="4" id="KW-0274">FAD</keyword>
<dbReference type="Pfam" id="PF05199">
    <property type="entry name" value="GMC_oxred_C"/>
    <property type="match status" value="1"/>
</dbReference>
<dbReference type="PANTHER" id="PTHR11552">
    <property type="entry name" value="GLUCOSE-METHANOL-CHOLINE GMC OXIDOREDUCTASE"/>
    <property type="match status" value="1"/>
</dbReference>
<dbReference type="SUPFAM" id="SSF51905">
    <property type="entry name" value="FAD/NAD(P)-binding domain"/>
    <property type="match status" value="1"/>
</dbReference>
<dbReference type="Proteomes" id="UP001172687">
    <property type="component" value="Unassembled WGS sequence"/>
</dbReference>
<comment type="similarity">
    <text evidence="2">Belongs to the GMC oxidoreductase family.</text>
</comment>
<dbReference type="NCBIfam" id="TIGR03970">
    <property type="entry name" value="Rv0697"/>
    <property type="match status" value="1"/>
</dbReference>
<evidence type="ECO:0000256" key="4">
    <source>
        <dbReference type="ARBA" id="ARBA00022827"/>
    </source>
</evidence>
<dbReference type="EMBL" id="JAUHTC010000026">
    <property type="protein sequence ID" value="MDN4517302.1"/>
    <property type="molecule type" value="Genomic_DNA"/>
</dbReference>
<dbReference type="EC" id="1.-.-.-" evidence="7"/>
<dbReference type="PANTHER" id="PTHR11552:SF147">
    <property type="entry name" value="CHOLINE DEHYDROGENASE, MITOCHONDRIAL"/>
    <property type="match status" value="1"/>
</dbReference>